<evidence type="ECO:0000259" key="2">
    <source>
        <dbReference type="Pfam" id="PF16075"/>
    </source>
</evidence>
<feature type="signal peptide" evidence="1">
    <location>
        <begin position="1"/>
        <end position="28"/>
    </location>
</feature>
<gene>
    <name evidence="3" type="ORF">NITHO_2240011</name>
</gene>
<reference evidence="3 4" key="1">
    <citation type="journal article" date="2012" name="ISME J.">
        <title>Nitrification expanded: discovery, physiology and genomics of a nitrite-oxidizing bacterium from the phylum Chloroflexi.</title>
        <authorList>
            <person name="Sorokin D.Y."/>
            <person name="Lucker S."/>
            <person name="Vejmelkova D."/>
            <person name="Kostrikina N.A."/>
            <person name="Kleerebezem R."/>
            <person name="Rijpstra W.I."/>
            <person name="Damste J.S."/>
            <person name="Le Paslier D."/>
            <person name="Muyzer G."/>
            <person name="Wagner M."/>
            <person name="van Loosdrecht M.C."/>
            <person name="Daims H."/>
        </authorList>
    </citation>
    <scope>NUCLEOTIDE SEQUENCE [LARGE SCALE GENOMIC DNA]</scope>
    <source>
        <strain evidence="4">none</strain>
    </source>
</reference>
<evidence type="ECO:0000256" key="1">
    <source>
        <dbReference type="SAM" id="SignalP"/>
    </source>
</evidence>
<dbReference type="Pfam" id="PF16075">
    <property type="entry name" value="DUF4815"/>
    <property type="match status" value="1"/>
</dbReference>
<dbReference type="RefSeq" id="WP_008476471.1">
    <property type="nucleotide sequence ID" value="NZ_CAGS01000140.1"/>
</dbReference>
<accession>I4EFB0</accession>
<dbReference type="AlphaFoldDB" id="I4EFB0"/>
<organism evidence="3 4">
    <name type="scientific">Nitrolancea hollandica Lb</name>
    <dbReference type="NCBI Taxonomy" id="1129897"/>
    <lineage>
        <taxon>Bacteria</taxon>
        <taxon>Pseudomonadati</taxon>
        <taxon>Thermomicrobiota</taxon>
        <taxon>Thermomicrobia</taxon>
        <taxon>Sphaerobacterales</taxon>
        <taxon>Sphaerobacterineae</taxon>
        <taxon>Sphaerobacteraceae</taxon>
        <taxon>Nitrolancea</taxon>
    </lineage>
</organism>
<keyword evidence="4" id="KW-1185">Reference proteome</keyword>
<dbReference type="InterPro" id="IPR032096">
    <property type="entry name" value="DUF4815"/>
</dbReference>
<evidence type="ECO:0000313" key="3">
    <source>
        <dbReference type="EMBL" id="CCF83372.1"/>
    </source>
</evidence>
<proteinExistence type="predicted"/>
<sequence length="746" mass="78815">MRKRFLNLTLALGLVVGLLAGAVGSAGAVTTSNSNVEWLFFPYVPNGEELDGSGDWYGSVTIQNLENYKIRIDFSNTAGGNLATGQATTLEPHASKTFSSANLGLPFGGAGVAVRSSWYFDSNGGVQPGSEICPSREEQAVEVVTRGNTADGTDELFSQGILHVDTVQDAQANGDPLDGGKTYTEGSDYVYVNGGISWSPGGSEPSAGSKYRVTMTIQNCTRAPQIGGVEKQVNVGSSSFLTDTDRSISSVDGYSAIPDEDVAWGPASSFCHDLYDNKCNNTGDYIEGQGNGFAFDGISYLPIVQTNNGWNSILHITNIDASSPDYAAVTVRFYRSGNETVAGDDTYVWNGNINKGSTGIIDIKKDVGIPDEWVGSAEITSDYGLVTNVSRVKNATDMLMTNTAAPSMFATTSVSSVSNQWQMYAPLVFKHYNGWNTGINIVNLSEATNTISLQFHGPDNNVMSGGTVTLAPKATKYIYIPNTGDAGQSDGFHGAGVLVSNSNLPFHAAIDEVKYTGRGNDVGQAMSYLATRAAARWWDGILQGRTPDGNVPSLSLPLVQKGSQSTGKGDTSGIDLFNADAEWSVTANVWFYNPSGTLSTVSVNAPLQVTLGPLNTATIYTMNAGGDVIGLGNMENGFRGSALIRPQLPFLNPNNQVCVEGIDTGTMQDCGLDGGINVNLGIGTLVGVSNNVNYDVKGDGSAVYNLYNSWGQFRYFCAQDSAGADSGCTDWYQQPVGGIDLNNGPA</sequence>
<feature type="domain" description="DUF4815" evidence="2">
    <location>
        <begin position="139"/>
        <end position="215"/>
    </location>
</feature>
<dbReference type="EMBL" id="CAGS01000140">
    <property type="protein sequence ID" value="CCF83372.1"/>
    <property type="molecule type" value="Genomic_DNA"/>
</dbReference>
<protein>
    <recommendedName>
        <fullName evidence="2">DUF4815 domain-containing protein</fullName>
    </recommendedName>
</protein>
<evidence type="ECO:0000313" key="4">
    <source>
        <dbReference type="Proteomes" id="UP000004221"/>
    </source>
</evidence>
<dbReference type="OrthoDB" id="158382at2"/>
<feature type="chain" id="PRO_5003688781" description="DUF4815 domain-containing protein" evidence="1">
    <location>
        <begin position="29"/>
        <end position="746"/>
    </location>
</feature>
<name>I4EFB0_9BACT</name>
<comment type="caution">
    <text evidence="3">The sequence shown here is derived from an EMBL/GenBank/DDBJ whole genome shotgun (WGS) entry which is preliminary data.</text>
</comment>
<dbReference type="Proteomes" id="UP000004221">
    <property type="component" value="Unassembled WGS sequence"/>
</dbReference>
<keyword evidence="1" id="KW-0732">Signal</keyword>